<dbReference type="Proteomes" id="UP001497512">
    <property type="component" value="Chromosome 3"/>
</dbReference>
<reference evidence="2" key="1">
    <citation type="submission" date="2024-02" db="EMBL/GenBank/DDBJ databases">
        <authorList>
            <consortium name="ELIXIR-Norway"/>
            <consortium name="Elixir Norway"/>
        </authorList>
    </citation>
    <scope>NUCLEOTIDE SEQUENCE</scope>
</reference>
<dbReference type="Pfam" id="PF06172">
    <property type="entry name" value="Cupin_5"/>
    <property type="match status" value="1"/>
</dbReference>
<evidence type="ECO:0000313" key="3">
    <source>
        <dbReference type="Proteomes" id="UP001497512"/>
    </source>
</evidence>
<dbReference type="PANTHER" id="PTHR33387:SF3">
    <property type="entry name" value="DUF985 DOMAIN-CONTAINING PROTEIN"/>
    <property type="match status" value="1"/>
</dbReference>
<feature type="domain" description="DUF985" evidence="1">
    <location>
        <begin position="8"/>
        <end position="173"/>
    </location>
</feature>
<dbReference type="InterPro" id="IPR014710">
    <property type="entry name" value="RmlC-like_jellyroll"/>
</dbReference>
<dbReference type="PANTHER" id="PTHR33387">
    <property type="entry name" value="RMLC-LIKE JELLY ROLL FOLD PROTEIN"/>
    <property type="match status" value="1"/>
</dbReference>
<evidence type="ECO:0000259" key="1">
    <source>
        <dbReference type="Pfam" id="PF06172"/>
    </source>
</evidence>
<dbReference type="SUPFAM" id="SSF51182">
    <property type="entry name" value="RmlC-like cupins"/>
    <property type="match status" value="1"/>
</dbReference>
<dbReference type="EMBL" id="OZ019895">
    <property type="protein sequence ID" value="CAK9219625.1"/>
    <property type="molecule type" value="Genomic_DNA"/>
</dbReference>
<dbReference type="InterPro" id="IPR011051">
    <property type="entry name" value="RmlC_Cupin_sf"/>
</dbReference>
<protein>
    <recommendedName>
        <fullName evidence="1">DUF985 domain-containing protein</fullName>
    </recommendedName>
</protein>
<proteinExistence type="predicted"/>
<dbReference type="InterPro" id="IPR039935">
    <property type="entry name" value="YML079W-like"/>
</dbReference>
<dbReference type="Gene3D" id="2.60.120.10">
    <property type="entry name" value="Jelly Rolls"/>
    <property type="match status" value="1"/>
</dbReference>
<dbReference type="CDD" id="cd06121">
    <property type="entry name" value="cupin_YML079wp"/>
    <property type="match status" value="1"/>
</dbReference>
<dbReference type="InterPro" id="IPR009327">
    <property type="entry name" value="Cupin_DUF985"/>
</dbReference>
<name>A0ABP0UDY6_9BRYO</name>
<evidence type="ECO:0000313" key="2">
    <source>
        <dbReference type="EMBL" id="CAK9219625.1"/>
    </source>
</evidence>
<sequence>MAGMTVKEICKLLDLQPHPEGGFFKETFRDSDIILSTDSLPPRYKVARPVSTAIYFLLPTGAVSCLHRIPCAEVWHFYAGEPLTVFELDNEGNMKHTVLGLDLAAGQTPQYEIKPMKWFGAYPTNDILHIPPHDDDGNSGPLLKAASRDPEHHFSLVGCTCAPAFQFEDFELANQAELLASHPKKAHDFIKFLAHE</sequence>
<organism evidence="2 3">
    <name type="scientific">Sphagnum troendelagicum</name>
    <dbReference type="NCBI Taxonomy" id="128251"/>
    <lineage>
        <taxon>Eukaryota</taxon>
        <taxon>Viridiplantae</taxon>
        <taxon>Streptophyta</taxon>
        <taxon>Embryophyta</taxon>
        <taxon>Bryophyta</taxon>
        <taxon>Sphagnophytina</taxon>
        <taxon>Sphagnopsida</taxon>
        <taxon>Sphagnales</taxon>
        <taxon>Sphagnaceae</taxon>
        <taxon>Sphagnum</taxon>
    </lineage>
</organism>
<accession>A0ABP0UDY6</accession>
<gene>
    <name evidence="2" type="ORF">CSSPTR1EN2_LOCUS14694</name>
</gene>
<keyword evidence="3" id="KW-1185">Reference proteome</keyword>